<dbReference type="AlphaFoldDB" id="S7ZIZ1"/>
<evidence type="ECO:0000313" key="3">
    <source>
        <dbReference type="Proteomes" id="UP000019376"/>
    </source>
</evidence>
<evidence type="ECO:0000313" key="2">
    <source>
        <dbReference type="EMBL" id="EPS28656.1"/>
    </source>
</evidence>
<dbReference type="HOGENOM" id="CLU_1332332_0_0_1"/>
<evidence type="ECO:0000256" key="1">
    <source>
        <dbReference type="SAM" id="MobiDB-lite"/>
    </source>
</evidence>
<keyword evidence="3" id="KW-1185">Reference proteome</keyword>
<feature type="region of interest" description="Disordered" evidence="1">
    <location>
        <begin position="142"/>
        <end position="206"/>
    </location>
</feature>
<accession>S7ZIZ1</accession>
<proteinExistence type="predicted"/>
<protein>
    <submittedName>
        <fullName evidence="2">Uncharacterized protein</fullName>
    </submittedName>
</protein>
<name>S7ZIZ1_PENO1</name>
<sequence>MYPFSDDYALQVPPVFGLFKAGRLEARGLLRLKMREELCWITRGGGAREPHGQRHARTGPEERGVGRIYSGLGMDILFTTHEEIGTEYRQNCWYREDKEVTIVYIAPSGLPPPVQSPRDERREPSVHFRLLFRSWIHRDGDTFAPPPPVQRPVGWKPAAGWGTTPNQFHSLPTQRRTKERLSRDGSGVHHRRSLNLGDGQEREGGV</sequence>
<gene>
    <name evidence="2" type="ORF">PDE_03602</name>
</gene>
<reference evidence="2 3" key="1">
    <citation type="journal article" date="2013" name="PLoS ONE">
        <title>Genomic and secretomic analyses reveal unique features of the lignocellulolytic enzyme system of Penicillium decumbens.</title>
        <authorList>
            <person name="Liu G."/>
            <person name="Zhang L."/>
            <person name="Wei X."/>
            <person name="Zou G."/>
            <person name="Qin Y."/>
            <person name="Ma L."/>
            <person name="Li J."/>
            <person name="Zheng H."/>
            <person name="Wang S."/>
            <person name="Wang C."/>
            <person name="Xun L."/>
            <person name="Zhao G.-P."/>
            <person name="Zhou Z."/>
            <person name="Qu Y."/>
        </authorList>
    </citation>
    <scope>NUCLEOTIDE SEQUENCE [LARGE SCALE GENOMIC DNA]</scope>
    <source>
        <strain evidence="3">114-2 / CGMCC 5302</strain>
    </source>
</reference>
<feature type="compositionally biased region" description="Polar residues" evidence="1">
    <location>
        <begin position="163"/>
        <end position="174"/>
    </location>
</feature>
<organism evidence="2 3">
    <name type="scientific">Penicillium oxalicum (strain 114-2 / CGMCC 5302)</name>
    <name type="common">Penicillium decumbens</name>
    <dbReference type="NCBI Taxonomy" id="933388"/>
    <lineage>
        <taxon>Eukaryota</taxon>
        <taxon>Fungi</taxon>
        <taxon>Dikarya</taxon>
        <taxon>Ascomycota</taxon>
        <taxon>Pezizomycotina</taxon>
        <taxon>Eurotiomycetes</taxon>
        <taxon>Eurotiomycetidae</taxon>
        <taxon>Eurotiales</taxon>
        <taxon>Aspergillaceae</taxon>
        <taxon>Penicillium</taxon>
    </lineage>
</organism>
<dbReference type="EMBL" id="KB644411">
    <property type="protein sequence ID" value="EPS28656.1"/>
    <property type="molecule type" value="Genomic_DNA"/>
</dbReference>
<dbReference type="Proteomes" id="UP000019376">
    <property type="component" value="Unassembled WGS sequence"/>
</dbReference>